<dbReference type="InterPro" id="IPR001138">
    <property type="entry name" value="Zn2Cys6_DnaBD"/>
</dbReference>
<evidence type="ECO:0000256" key="3">
    <source>
        <dbReference type="SAM" id="MobiDB-lite"/>
    </source>
</evidence>
<protein>
    <submittedName>
        <fullName evidence="5">C6 zinc finger domain-containing protein</fullName>
    </submittedName>
</protein>
<dbReference type="SUPFAM" id="SSF57701">
    <property type="entry name" value="Zn2/Cys6 DNA-binding domain"/>
    <property type="match status" value="1"/>
</dbReference>
<name>A0AAI9V928_9PEZI</name>
<dbReference type="GO" id="GO:0006351">
    <property type="term" value="P:DNA-templated transcription"/>
    <property type="evidence" value="ECO:0007669"/>
    <property type="project" value="InterPro"/>
</dbReference>
<reference evidence="5" key="1">
    <citation type="submission" date="2016-11" db="EMBL/GenBank/DDBJ databases">
        <title>The genome sequence of Colletotrichum cuscutae.</title>
        <authorList>
            <person name="Baroncelli R."/>
        </authorList>
    </citation>
    <scope>NUCLEOTIDE SEQUENCE</scope>
    <source>
        <strain evidence="5">IMI 304802</strain>
    </source>
</reference>
<dbReference type="CDD" id="cd00067">
    <property type="entry name" value="GAL4"/>
    <property type="match status" value="1"/>
</dbReference>
<dbReference type="InterPro" id="IPR053181">
    <property type="entry name" value="EcdB-like_regulator"/>
</dbReference>
<sequence length="423" mass="46591">MAREENQSTRLRIGPRPPPSKIREHGTKGTYPRAGMEPRDFPAIHFGLGRQESPDREGKNIKSDTPRHFPPSFLQLSTSSNISLQPTNRPPEIVLFISTNLSHCTPAHPFLLLMTDPSTPDSHVPSVTDASDLDRSRPEQSTSKTNTRPAARGTAFYQRKRAVRACQVCRARRTKCDNLKPSCSFCLKVGATCIQSPVDLSSFDPASLKILERLDDLEEMMRSVTVDGLPSNKTRVVEAPVEHRTIEAPPVEPLIQMGMILPPRPEHVLSWAIFEEISHGIDAGDMTSHVDHISITTNSPMSLIGALDLEPRRINDLLDSFFSYVHVKNPILDETATRKMVSHTVLEGINWSAESCLSLLICALGSLATPFGPSQETMLGSAAHSDAQAFFQAAQKRLGILLSSDDIIAAQCLFLLVSLSRGY</sequence>
<dbReference type="InterPro" id="IPR007219">
    <property type="entry name" value="XnlR_reg_dom"/>
</dbReference>
<dbReference type="SMART" id="SM00066">
    <property type="entry name" value="GAL4"/>
    <property type="match status" value="1"/>
</dbReference>
<dbReference type="Pfam" id="PF04082">
    <property type="entry name" value="Fungal_trans"/>
    <property type="match status" value="1"/>
</dbReference>
<dbReference type="GO" id="GO:0003677">
    <property type="term" value="F:DNA binding"/>
    <property type="evidence" value="ECO:0007669"/>
    <property type="project" value="InterPro"/>
</dbReference>
<organism evidence="5 6">
    <name type="scientific">Colletotrichum cuscutae</name>
    <dbReference type="NCBI Taxonomy" id="1209917"/>
    <lineage>
        <taxon>Eukaryota</taxon>
        <taxon>Fungi</taxon>
        <taxon>Dikarya</taxon>
        <taxon>Ascomycota</taxon>
        <taxon>Pezizomycotina</taxon>
        <taxon>Sordariomycetes</taxon>
        <taxon>Hypocreomycetidae</taxon>
        <taxon>Glomerellales</taxon>
        <taxon>Glomerellaceae</taxon>
        <taxon>Colletotrichum</taxon>
        <taxon>Colletotrichum acutatum species complex</taxon>
    </lineage>
</organism>
<dbReference type="GO" id="GO:0008270">
    <property type="term" value="F:zinc ion binding"/>
    <property type="evidence" value="ECO:0007669"/>
    <property type="project" value="InterPro"/>
</dbReference>
<evidence type="ECO:0000313" key="5">
    <source>
        <dbReference type="EMBL" id="KAK1477648.1"/>
    </source>
</evidence>
<evidence type="ECO:0000256" key="2">
    <source>
        <dbReference type="ARBA" id="ARBA00023242"/>
    </source>
</evidence>
<dbReference type="Proteomes" id="UP001239213">
    <property type="component" value="Unassembled WGS sequence"/>
</dbReference>
<dbReference type="PROSITE" id="PS50048">
    <property type="entry name" value="ZN2_CY6_FUNGAL_2"/>
    <property type="match status" value="1"/>
</dbReference>
<evidence type="ECO:0000256" key="1">
    <source>
        <dbReference type="ARBA" id="ARBA00022723"/>
    </source>
</evidence>
<feature type="region of interest" description="Disordered" evidence="3">
    <location>
        <begin position="1"/>
        <end position="71"/>
    </location>
</feature>
<dbReference type="CDD" id="cd12148">
    <property type="entry name" value="fungal_TF_MHR"/>
    <property type="match status" value="1"/>
</dbReference>
<comment type="caution">
    <text evidence="5">The sequence shown here is derived from an EMBL/GenBank/DDBJ whole genome shotgun (WGS) entry which is preliminary data.</text>
</comment>
<proteinExistence type="predicted"/>
<dbReference type="Gene3D" id="4.10.240.10">
    <property type="entry name" value="Zn(2)-C6 fungal-type DNA-binding domain"/>
    <property type="match status" value="1"/>
</dbReference>
<gene>
    <name evidence="5" type="ORF">CCUS01_16601</name>
</gene>
<feature type="compositionally biased region" description="Polar residues" evidence="3">
    <location>
        <begin position="139"/>
        <end position="148"/>
    </location>
</feature>
<dbReference type="EMBL" id="MPDP01000130">
    <property type="protein sequence ID" value="KAK1477648.1"/>
    <property type="molecule type" value="Genomic_DNA"/>
</dbReference>
<evidence type="ECO:0000313" key="6">
    <source>
        <dbReference type="Proteomes" id="UP001239213"/>
    </source>
</evidence>
<dbReference type="GO" id="GO:0000981">
    <property type="term" value="F:DNA-binding transcription factor activity, RNA polymerase II-specific"/>
    <property type="evidence" value="ECO:0007669"/>
    <property type="project" value="InterPro"/>
</dbReference>
<feature type="compositionally biased region" description="Basic and acidic residues" evidence="3">
    <location>
        <begin position="52"/>
        <end position="67"/>
    </location>
</feature>
<feature type="domain" description="Zn(2)-C6 fungal-type" evidence="4">
    <location>
        <begin position="165"/>
        <end position="195"/>
    </location>
</feature>
<keyword evidence="6" id="KW-1185">Reference proteome</keyword>
<dbReference type="PANTHER" id="PTHR47785">
    <property type="entry name" value="ZN(II)2CYS6 TRANSCRIPTION FACTOR (EUROFUNG)-RELATED-RELATED"/>
    <property type="match status" value="1"/>
</dbReference>
<dbReference type="Pfam" id="PF00172">
    <property type="entry name" value="Zn_clus"/>
    <property type="match status" value="1"/>
</dbReference>
<dbReference type="InterPro" id="IPR036864">
    <property type="entry name" value="Zn2-C6_fun-type_DNA-bd_sf"/>
</dbReference>
<keyword evidence="1" id="KW-0479">Metal-binding</keyword>
<evidence type="ECO:0000259" key="4">
    <source>
        <dbReference type="PROSITE" id="PS50048"/>
    </source>
</evidence>
<keyword evidence="2" id="KW-0539">Nucleus</keyword>
<dbReference type="PANTHER" id="PTHR47785:SF5">
    <property type="entry name" value="ZN(II)2CYS6 TRANSCRIPTION FACTOR (EUROFUNG)"/>
    <property type="match status" value="1"/>
</dbReference>
<feature type="region of interest" description="Disordered" evidence="3">
    <location>
        <begin position="120"/>
        <end position="153"/>
    </location>
</feature>
<accession>A0AAI9V928</accession>
<dbReference type="AlphaFoldDB" id="A0AAI9V928"/>
<dbReference type="PROSITE" id="PS00463">
    <property type="entry name" value="ZN2_CY6_FUNGAL_1"/>
    <property type="match status" value="1"/>
</dbReference>